<feature type="compositionally biased region" description="Basic and acidic residues" evidence="1">
    <location>
        <begin position="1"/>
        <end position="10"/>
    </location>
</feature>
<name>A0A6J4UP78_9BACT</name>
<proteinExistence type="predicted"/>
<protein>
    <submittedName>
        <fullName evidence="2">Uncharacterized protein</fullName>
    </submittedName>
</protein>
<reference evidence="2" key="1">
    <citation type="submission" date="2020-02" db="EMBL/GenBank/DDBJ databases">
        <authorList>
            <person name="Meier V. D."/>
        </authorList>
    </citation>
    <scope>NUCLEOTIDE SEQUENCE</scope>
    <source>
        <strain evidence="2">AVDCRST_MAG49</strain>
    </source>
</reference>
<feature type="region of interest" description="Disordered" evidence="1">
    <location>
        <begin position="1"/>
        <end position="34"/>
    </location>
</feature>
<gene>
    <name evidence="2" type="ORF">AVDCRST_MAG49-2923</name>
</gene>
<feature type="compositionally biased region" description="Basic residues" evidence="1">
    <location>
        <begin position="22"/>
        <end position="31"/>
    </location>
</feature>
<evidence type="ECO:0000313" key="2">
    <source>
        <dbReference type="EMBL" id="CAA9555942.1"/>
    </source>
</evidence>
<accession>A0A6J4UP78</accession>
<dbReference type="EMBL" id="CADCWG010000146">
    <property type="protein sequence ID" value="CAA9555942.1"/>
    <property type="molecule type" value="Genomic_DNA"/>
</dbReference>
<evidence type="ECO:0000256" key="1">
    <source>
        <dbReference type="SAM" id="MobiDB-lite"/>
    </source>
</evidence>
<organism evidence="2">
    <name type="scientific">uncultured Thermomicrobiales bacterium</name>
    <dbReference type="NCBI Taxonomy" id="1645740"/>
    <lineage>
        <taxon>Bacteria</taxon>
        <taxon>Pseudomonadati</taxon>
        <taxon>Thermomicrobiota</taxon>
        <taxon>Thermomicrobia</taxon>
        <taxon>Thermomicrobiales</taxon>
        <taxon>environmental samples</taxon>
    </lineage>
</organism>
<dbReference type="AlphaFoldDB" id="A0A6J4UP78"/>
<sequence length="162" mass="16323">MLRAPAREEVTTAMAGNDRRGAGPRRPRTGRRLGGAPLATGWLLPGQAVNGELVVARFDTDDLPHALAVLHQTNRGHLARVLNGSRGDLAGQLVRAGVRVDLGFSPGALGADAALVLVNATGQVDAIGGLLLGAGAREVRVVGPGAAPPPSQDAAAEAVADG</sequence>